<dbReference type="OrthoDB" id="3260563at2759"/>
<keyword evidence="2" id="KW-1185">Reference proteome</keyword>
<protein>
    <submittedName>
        <fullName evidence="1">Uncharacterized protein</fullName>
    </submittedName>
</protein>
<evidence type="ECO:0000313" key="1">
    <source>
        <dbReference type="EMBL" id="KAE9397695.1"/>
    </source>
</evidence>
<dbReference type="EMBL" id="ML769493">
    <property type="protein sequence ID" value="KAE9397695.1"/>
    <property type="molecule type" value="Genomic_DNA"/>
</dbReference>
<evidence type="ECO:0000313" key="2">
    <source>
        <dbReference type="Proteomes" id="UP000799118"/>
    </source>
</evidence>
<dbReference type="AlphaFoldDB" id="A0A6A4HLG0"/>
<organism evidence="1 2">
    <name type="scientific">Gymnopus androsaceus JB14</name>
    <dbReference type="NCBI Taxonomy" id="1447944"/>
    <lineage>
        <taxon>Eukaryota</taxon>
        <taxon>Fungi</taxon>
        <taxon>Dikarya</taxon>
        <taxon>Basidiomycota</taxon>
        <taxon>Agaricomycotina</taxon>
        <taxon>Agaricomycetes</taxon>
        <taxon>Agaricomycetidae</taxon>
        <taxon>Agaricales</taxon>
        <taxon>Marasmiineae</taxon>
        <taxon>Omphalotaceae</taxon>
        <taxon>Gymnopus</taxon>
    </lineage>
</organism>
<dbReference type="Proteomes" id="UP000799118">
    <property type="component" value="Unassembled WGS sequence"/>
</dbReference>
<proteinExistence type="predicted"/>
<accession>A0A6A4HLG0</accession>
<name>A0A6A4HLG0_9AGAR</name>
<reference evidence="1" key="1">
    <citation type="journal article" date="2019" name="Environ. Microbiol.">
        <title>Fungal ecological strategies reflected in gene transcription - a case study of two litter decomposers.</title>
        <authorList>
            <person name="Barbi F."/>
            <person name="Kohler A."/>
            <person name="Barry K."/>
            <person name="Baskaran P."/>
            <person name="Daum C."/>
            <person name="Fauchery L."/>
            <person name="Ihrmark K."/>
            <person name="Kuo A."/>
            <person name="LaButti K."/>
            <person name="Lipzen A."/>
            <person name="Morin E."/>
            <person name="Grigoriev I.V."/>
            <person name="Henrissat B."/>
            <person name="Lindahl B."/>
            <person name="Martin F."/>
        </authorList>
    </citation>
    <scope>NUCLEOTIDE SEQUENCE</scope>
    <source>
        <strain evidence="1">JB14</strain>
    </source>
</reference>
<gene>
    <name evidence="1" type="ORF">BT96DRAFT_62392</name>
</gene>
<sequence>MSLFTASIALPLKVRTSRWCHVRGWTPCPINRHNGRSILLYHLLYSRFLASWYLNQLGRCFLWMNLHQAYQTYPVRILGVFWRDWCRCEPIQQCFIGESLTRINSFTCPFRVFSNLNRWIDVRLDLLGNMRERELPYGGRMRAQ</sequence>